<accession>A0A5C6M4W0</accession>
<sequence length="119" mass="13927">MKKDYFKEQIIIGRRERIDLPSLGIKSLKAKVDTGAFSSSIHCHKIYTKKIKKTNYLCFNLLEPSHPKYEETFYEVSEFKQTKIKNSFGQSETRYLIKLPILISGQILETNFTLSNRCE</sequence>
<feature type="non-terminal residue" evidence="2">
    <location>
        <position position="119"/>
    </location>
</feature>
<reference evidence="2 3" key="1">
    <citation type="submission" date="2019-08" db="EMBL/GenBank/DDBJ databases">
        <title>100 year-old enigma solved: identification of Planctomyces bekefii, the type genus and species of the phylum Planctomycetes.</title>
        <authorList>
            <person name="Svetlana D.N."/>
            <person name="Overmann J."/>
        </authorList>
    </citation>
    <scope>NUCLEOTIDE SEQUENCE [LARGE SCALE GENOMIC DNA]</scope>
    <source>
        <strain evidence="2">Phe10_nw2017</strain>
    </source>
</reference>
<organism evidence="2 3">
    <name type="scientific">Planctomyces bekefii</name>
    <dbReference type="NCBI Taxonomy" id="1653850"/>
    <lineage>
        <taxon>Bacteria</taxon>
        <taxon>Pseudomonadati</taxon>
        <taxon>Planctomycetota</taxon>
        <taxon>Planctomycetia</taxon>
        <taxon>Planctomycetales</taxon>
        <taxon>Planctomycetaceae</taxon>
        <taxon>Planctomyces</taxon>
    </lineage>
</organism>
<keyword evidence="3" id="KW-1185">Reference proteome</keyword>
<protein>
    <submittedName>
        <fullName evidence="2">Ribosomal protein S6 modification protein</fullName>
    </submittedName>
</protein>
<evidence type="ECO:0000313" key="2">
    <source>
        <dbReference type="EMBL" id="TWW09830.1"/>
    </source>
</evidence>
<dbReference type="EMBL" id="SRHE01000168">
    <property type="protein sequence ID" value="TWW09830.1"/>
    <property type="molecule type" value="Genomic_DNA"/>
</dbReference>
<dbReference type="InterPro" id="IPR021109">
    <property type="entry name" value="Peptidase_aspartic_dom_sf"/>
</dbReference>
<proteinExistence type="predicted"/>
<dbReference type="Gene3D" id="2.40.70.10">
    <property type="entry name" value="Acid Proteases"/>
    <property type="match status" value="1"/>
</dbReference>
<evidence type="ECO:0000313" key="3">
    <source>
        <dbReference type="Proteomes" id="UP000321083"/>
    </source>
</evidence>
<name>A0A5C6M4W0_9PLAN</name>
<dbReference type="PANTHER" id="PTHR38037">
    <property type="entry name" value="ZN_PROTEASE DOMAIN-CONTAINING PROTEIN"/>
    <property type="match status" value="1"/>
</dbReference>
<feature type="domain" description="Retropepsin-like aspartic endopeptidase" evidence="1">
    <location>
        <begin position="11"/>
        <end position="117"/>
    </location>
</feature>
<comment type="caution">
    <text evidence="2">The sequence shown here is derived from an EMBL/GenBank/DDBJ whole genome shotgun (WGS) entry which is preliminary data.</text>
</comment>
<dbReference type="AlphaFoldDB" id="A0A5C6M4W0"/>
<dbReference type="Pfam" id="PF05618">
    <property type="entry name" value="Zn_protease"/>
    <property type="match status" value="1"/>
</dbReference>
<evidence type="ECO:0000259" key="1">
    <source>
        <dbReference type="Pfam" id="PF05618"/>
    </source>
</evidence>
<reference evidence="2 3" key="2">
    <citation type="submission" date="2019-08" db="EMBL/GenBank/DDBJ databases">
        <authorList>
            <person name="Henke P."/>
        </authorList>
    </citation>
    <scope>NUCLEOTIDE SEQUENCE [LARGE SCALE GENOMIC DNA]</scope>
    <source>
        <strain evidence="2">Phe10_nw2017</strain>
    </source>
</reference>
<gene>
    <name evidence="2" type="primary">rimK2</name>
    <name evidence="2" type="ORF">E3A20_10440</name>
</gene>
<dbReference type="Proteomes" id="UP000321083">
    <property type="component" value="Unassembled WGS sequence"/>
</dbReference>
<dbReference type="PANTHER" id="PTHR38037:SF2">
    <property type="entry name" value="ATP-DEPENDENT ZINC PROTEASE DOMAIN-CONTAINING PROTEIN-RELATED"/>
    <property type="match status" value="1"/>
</dbReference>
<dbReference type="SUPFAM" id="SSF50630">
    <property type="entry name" value="Acid proteases"/>
    <property type="match status" value="1"/>
</dbReference>
<dbReference type="InterPro" id="IPR008503">
    <property type="entry name" value="Asp_endopeptidase"/>
</dbReference>